<gene>
    <name evidence="1" type="ORF">ABR63_01810</name>
</gene>
<dbReference type="Proteomes" id="UP000050874">
    <property type="component" value="Unassembled WGS sequence"/>
</dbReference>
<dbReference type="EMBL" id="LIAV01000016">
    <property type="protein sequence ID" value="KRO41225.1"/>
    <property type="molecule type" value="Genomic_DNA"/>
</dbReference>
<name>A0A0R2PTC9_9GAMM</name>
<dbReference type="Pfam" id="PF13899">
    <property type="entry name" value="Thioredoxin_7"/>
    <property type="match status" value="1"/>
</dbReference>
<reference evidence="2" key="1">
    <citation type="submission" date="2015-10" db="EMBL/GenBank/DDBJ databases">
        <title>Metagenome-Assembled Genomes uncover a global brackish microbiome.</title>
        <authorList>
            <person name="Hugerth L.W."/>
            <person name="Larsson J."/>
            <person name="Alneberg J."/>
            <person name="Lindh M.V."/>
            <person name="Legrand C."/>
            <person name="Pinhassi J."/>
            <person name="Andersson A."/>
        </authorList>
    </citation>
    <scope>NUCLEOTIDE SEQUENCE [LARGE SCALE GENOMIC DNA]</scope>
</reference>
<evidence type="ECO:0000313" key="1">
    <source>
        <dbReference type="EMBL" id="KRO41225.1"/>
    </source>
</evidence>
<dbReference type="InterPro" id="IPR036249">
    <property type="entry name" value="Thioredoxin-like_sf"/>
</dbReference>
<dbReference type="AlphaFoldDB" id="A0A0R2PTC9"/>
<proteinExistence type="predicted"/>
<sequence length="145" mass="16661">MIYLDQIEEVKPPHPEPFEGMSISPEELHLFIADSLKAGKQPVIIFGANWCPDAKYLAGVLELPSVKNFIDRHFLLLHVDVGKYERNTELFNFFDSAIQDGIPRIFILNHAGEPINLEVNDQMRTARQQKPQAIFNYFQSFSLTE</sequence>
<evidence type="ECO:0008006" key="3">
    <source>
        <dbReference type="Google" id="ProtNLM"/>
    </source>
</evidence>
<protein>
    <recommendedName>
        <fullName evidence="3">Thioredoxin domain-containing protein</fullName>
    </recommendedName>
</protein>
<dbReference type="Gene3D" id="3.40.30.10">
    <property type="entry name" value="Glutaredoxin"/>
    <property type="match status" value="1"/>
</dbReference>
<evidence type="ECO:0000313" key="2">
    <source>
        <dbReference type="Proteomes" id="UP000050874"/>
    </source>
</evidence>
<organism evidence="1 2">
    <name type="scientific">SAR86 cluster bacterium BACL1 MAG-120920-bin57</name>
    <dbReference type="NCBI Taxonomy" id="1655571"/>
    <lineage>
        <taxon>Bacteria</taxon>
        <taxon>Pseudomonadati</taxon>
        <taxon>Pseudomonadota</taxon>
        <taxon>Gammaproteobacteria</taxon>
        <taxon>SAR86 cluster</taxon>
    </lineage>
</organism>
<dbReference type="SUPFAM" id="SSF52833">
    <property type="entry name" value="Thioredoxin-like"/>
    <property type="match status" value="1"/>
</dbReference>
<comment type="caution">
    <text evidence="1">The sequence shown here is derived from an EMBL/GenBank/DDBJ whole genome shotgun (WGS) entry which is preliminary data.</text>
</comment>
<accession>A0A0R2PTC9</accession>